<dbReference type="Pfam" id="PF09424">
    <property type="entry name" value="YqeY"/>
    <property type="match status" value="1"/>
</dbReference>
<gene>
    <name evidence="1" type="primary">AIM41</name>
    <name evidence="2" type="ORF">F5878DRAFT_271390</name>
</gene>
<evidence type="ECO:0000313" key="2">
    <source>
        <dbReference type="EMBL" id="KAJ3836257.1"/>
    </source>
</evidence>
<accession>A0AA38P4N5</accession>
<dbReference type="PANTHER" id="PTHR28055">
    <property type="entry name" value="ALTERED INHERITANCE OF MITOCHONDRIA PROTEIN 41, MITOCHONDRIAL"/>
    <property type="match status" value="1"/>
</dbReference>
<protein>
    <recommendedName>
        <fullName evidence="1">Altered inheritance of mitochondria protein 41</fullName>
    </recommendedName>
</protein>
<reference evidence="2" key="1">
    <citation type="submission" date="2022-08" db="EMBL/GenBank/DDBJ databases">
        <authorList>
            <consortium name="DOE Joint Genome Institute"/>
            <person name="Min B."/>
            <person name="Riley R."/>
            <person name="Sierra-Patev S."/>
            <person name="Naranjo-Ortiz M."/>
            <person name="Looney B."/>
            <person name="Konkel Z."/>
            <person name="Slot J.C."/>
            <person name="Sakamoto Y."/>
            <person name="Steenwyk J.L."/>
            <person name="Rokas A."/>
            <person name="Carro J."/>
            <person name="Camarero S."/>
            <person name="Ferreira P."/>
            <person name="Molpeceres G."/>
            <person name="Ruiz-Duenas F.J."/>
            <person name="Serrano A."/>
            <person name="Henrissat B."/>
            <person name="Drula E."/>
            <person name="Hughes K.W."/>
            <person name="Mata J.L."/>
            <person name="Ishikawa N.K."/>
            <person name="Vargas-Isla R."/>
            <person name="Ushijima S."/>
            <person name="Smith C.A."/>
            <person name="Ahrendt S."/>
            <person name="Andreopoulos W."/>
            <person name="He G."/>
            <person name="Labutti K."/>
            <person name="Lipzen A."/>
            <person name="Ng V."/>
            <person name="Sandor L."/>
            <person name="Barry K."/>
            <person name="Martinez A.T."/>
            <person name="Xiao Y."/>
            <person name="Gibbons J.G."/>
            <person name="Terashima K."/>
            <person name="Hibbett D.S."/>
            <person name="Grigoriev I.V."/>
        </authorList>
    </citation>
    <scope>NUCLEOTIDE SEQUENCE</scope>
    <source>
        <strain evidence="2">TFB9207</strain>
    </source>
</reference>
<sequence>MLALKSGSRRFLFSSPWRVYSTQGTTSDIRDVLQARVKDAMRAKDKSTSTTLRSILAEINAADKTANDKVSSSTIVNIIRKAAARRHDAAAQYTQANRPDIADKELAEASLLEEFLPPLLSSVEVDRKIQDVLASLSLTPSQDLRKETGKIFKEFYNQVDRSLVDPQLVKDRLNLVLNLEKR</sequence>
<dbReference type="Proteomes" id="UP001163846">
    <property type="component" value="Unassembled WGS sequence"/>
</dbReference>
<dbReference type="PANTHER" id="PTHR28055:SF1">
    <property type="entry name" value="ALTERED INHERITANCE OF MITOCHONDRIA PROTEIN 41, MITOCHONDRIAL"/>
    <property type="match status" value="1"/>
</dbReference>
<dbReference type="SUPFAM" id="SSF89095">
    <property type="entry name" value="GatB/YqeY motif"/>
    <property type="match status" value="1"/>
</dbReference>
<dbReference type="AlphaFoldDB" id="A0AA38P4N5"/>
<dbReference type="GO" id="GO:0005739">
    <property type="term" value="C:mitochondrion"/>
    <property type="evidence" value="ECO:0007669"/>
    <property type="project" value="UniProtKB-SubCell"/>
</dbReference>
<keyword evidence="3" id="KW-1185">Reference proteome</keyword>
<dbReference type="EMBL" id="MU806335">
    <property type="protein sequence ID" value="KAJ3836257.1"/>
    <property type="molecule type" value="Genomic_DNA"/>
</dbReference>
<evidence type="ECO:0000256" key="1">
    <source>
        <dbReference type="RuleBase" id="RU365099"/>
    </source>
</evidence>
<dbReference type="InterPro" id="IPR042184">
    <property type="entry name" value="YqeY/Aim41_N"/>
</dbReference>
<organism evidence="2 3">
    <name type="scientific">Lentinula raphanica</name>
    <dbReference type="NCBI Taxonomy" id="153919"/>
    <lineage>
        <taxon>Eukaryota</taxon>
        <taxon>Fungi</taxon>
        <taxon>Dikarya</taxon>
        <taxon>Basidiomycota</taxon>
        <taxon>Agaricomycotina</taxon>
        <taxon>Agaricomycetes</taxon>
        <taxon>Agaricomycetidae</taxon>
        <taxon>Agaricales</taxon>
        <taxon>Marasmiineae</taxon>
        <taxon>Omphalotaceae</taxon>
        <taxon>Lentinula</taxon>
    </lineage>
</organism>
<dbReference type="Gene3D" id="1.10.1510.10">
    <property type="entry name" value="Uncharacterised protein YqeY/AIM41 PF09424, N-terminal domain"/>
    <property type="match status" value="1"/>
</dbReference>
<keyword evidence="1" id="KW-0496">Mitochondrion</keyword>
<comment type="similarity">
    <text evidence="1">Belongs to the AIM41 family.</text>
</comment>
<comment type="subcellular location">
    <subcellularLocation>
        <location evidence="1">Mitochondrion</location>
    </subcellularLocation>
</comment>
<dbReference type="GO" id="GO:0016884">
    <property type="term" value="F:carbon-nitrogen ligase activity, with glutamine as amido-N-donor"/>
    <property type="evidence" value="ECO:0007669"/>
    <property type="project" value="UniProtKB-UniRule"/>
</dbReference>
<name>A0AA38P4N5_9AGAR</name>
<comment type="caution">
    <text evidence="2">The sequence shown here is derived from an EMBL/GenBank/DDBJ whole genome shotgun (WGS) entry which is preliminary data.</text>
</comment>
<proteinExistence type="inferred from homology"/>
<dbReference type="InterPro" id="IPR019004">
    <property type="entry name" value="YqeY/Aim41"/>
</dbReference>
<dbReference type="InterPro" id="IPR003789">
    <property type="entry name" value="Asn/Gln_tRNA_amidoTrase-B-like"/>
</dbReference>
<evidence type="ECO:0000313" key="3">
    <source>
        <dbReference type="Proteomes" id="UP001163846"/>
    </source>
</evidence>